<dbReference type="RefSeq" id="WP_213170677.1">
    <property type="nucleotide sequence ID" value="NZ_CP070496.1"/>
</dbReference>
<dbReference type="InterPro" id="IPR036388">
    <property type="entry name" value="WH-like_DNA-bd_sf"/>
</dbReference>
<organism evidence="2 3">
    <name type="scientific">Natronoglycomyces albus</name>
    <dbReference type="NCBI Taxonomy" id="2811108"/>
    <lineage>
        <taxon>Bacteria</taxon>
        <taxon>Bacillati</taxon>
        <taxon>Actinomycetota</taxon>
        <taxon>Actinomycetes</taxon>
        <taxon>Glycomycetales</taxon>
        <taxon>Glycomycetaceae</taxon>
        <taxon>Natronoglycomyces</taxon>
    </lineage>
</organism>
<dbReference type="SUPFAM" id="SSF46894">
    <property type="entry name" value="C-terminal effector domain of the bipartite response regulators"/>
    <property type="match status" value="1"/>
</dbReference>
<dbReference type="PROSITE" id="PS50043">
    <property type="entry name" value="HTH_LUXR_2"/>
    <property type="match status" value="1"/>
</dbReference>
<evidence type="ECO:0000313" key="2">
    <source>
        <dbReference type="EMBL" id="QSB04681.1"/>
    </source>
</evidence>
<dbReference type="GO" id="GO:0003677">
    <property type="term" value="F:DNA binding"/>
    <property type="evidence" value="ECO:0007669"/>
    <property type="project" value="InterPro"/>
</dbReference>
<dbReference type="EMBL" id="CP070496">
    <property type="protein sequence ID" value="QSB04681.1"/>
    <property type="molecule type" value="Genomic_DNA"/>
</dbReference>
<dbReference type="GO" id="GO:0006355">
    <property type="term" value="P:regulation of DNA-templated transcription"/>
    <property type="evidence" value="ECO:0007669"/>
    <property type="project" value="InterPro"/>
</dbReference>
<evidence type="ECO:0000313" key="3">
    <source>
        <dbReference type="Proteomes" id="UP000662939"/>
    </source>
</evidence>
<reference evidence="2" key="1">
    <citation type="submission" date="2021-02" db="EMBL/GenBank/DDBJ databases">
        <title>Natronoglycomyces albus gen. nov., sp. nov, a haloalkaliphilic actinobacterium from a soda solonchak soil.</title>
        <authorList>
            <person name="Sorokin D.Y."/>
            <person name="Khijniak T.V."/>
            <person name="Zakharycheva A.P."/>
            <person name="Boueva O.V."/>
            <person name="Ariskina E.V."/>
            <person name="Hahnke R.L."/>
            <person name="Bunk B."/>
            <person name="Sproer C."/>
            <person name="Schumann P."/>
            <person name="Evtushenko L.I."/>
            <person name="Kublanov I.V."/>
        </authorList>
    </citation>
    <scope>NUCLEOTIDE SEQUENCE</scope>
    <source>
        <strain evidence="2">DSM 106290</strain>
    </source>
</reference>
<dbReference type="InterPro" id="IPR011990">
    <property type="entry name" value="TPR-like_helical_dom_sf"/>
</dbReference>
<dbReference type="InterPro" id="IPR000792">
    <property type="entry name" value="Tscrpt_reg_LuxR_C"/>
</dbReference>
<dbReference type="SUPFAM" id="SSF52540">
    <property type="entry name" value="P-loop containing nucleoside triphosphate hydrolases"/>
    <property type="match status" value="1"/>
</dbReference>
<proteinExistence type="predicted"/>
<dbReference type="InterPro" id="IPR027417">
    <property type="entry name" value="P-loop_NTPase"/>
</dbReference>
<dbReference type="SMART" id="SM00421">
    <property type="entry name" value="HTH_LUXR"/>
    <property type="match status" value="1"/>
</dbReference>
<dbReference type="Pfam" id="PF13191">
    <property type="entry name" value="AAA_16"/>
    <property type="match status" value="1"/>
</dbReference>
<dbReference type="Pfam" id="PF00196">
    <property type="entry name" value="GerE"/>
    <property type="match status" value="1"/>
</dbReference>
<dbReference type="Gene3D" id="1.25.40.10">
    <property type="entry name" value="Tetratricopeptide repeat domain"/>
    <property type="match status" value="2"/>
</dbReference>
<dbReference type="SUPFAM" id="SSF48452">
    <property type="entry name" value="TPR-like"/>
    <property type="match status" value="1"/>
</dbReference>
<protein>
    <submittedName>
        <fullName evidence="2">AAA family ATPase</fullName>
    </submittedName>
</protein>
<evidence type="ECO:0000259" key="1">
    <source>
        <dbReference type="PROSITE" id="PS50043"/>
    </source>
</evidence>
<accession>A0A895XFQ2</accession>
<dbReference type="Gene3D" id="1.10.10.10">
    <property type="entry name" value="Winged helix-like DNA-binding domain superfamily/Winged helix DNA-binding domain"/>
    <property type="match status" value="1"/>
</dbReference>
<dbReference type="InterPro" id="IPR041664">
    <property type="entry name" value="AAA_16"/>
</dbReference>
<dbReference type="AlphaFoldDB" id="A0A895XFQ2"/>
<keyword evidence="3" id="KW-1185">Reference proteome</keyword>
<name>A0A895XFQ2_9ACTN</name>
<dbReference type="InterPro" id="IPR016032">
    <property type="entry name" value="Sig_transdc_resp-reg_C-effctor"/>
</dbReference>
<dbReference type="Proteomes" id="UP000662939">
    <property type="component" value="Chromosome"/>
</dbReference>
<sequence length="915" mass="99278">MSVPITFCPPIERLGVLSHVRKSLAVNYRAILCGLPGVGKSVLIDQFLSDVDDALIMRAHPTDRCAPYATLAELLCEVDESLIDDLTPPRRDAVSTLLRRNASPMEQVDTVAVHLGVRDLFRVLTGERPMWLVIDPADHIDASSLKLLSQLWKHVSPVRLRLLLAARQPGLYRKLGATAQHEIGIPPWDLAEIVEVLAPLQLPNRHVAGIHRASGGRVDLALRIGGTMRASGSDGIAPSFGPAVETIAHEQLAALSPRAQHTLLVAAMALHPTEAMLRRAGCSKVHEDLVEATREGLTAVDATGLVTFHAESTSEALLAAASSVTVKRVHRRLAEVVADSVASVRHRAMATDGPDAELAAELDRGCAVAKGRGDLVLASELSLLAADHTPAQDDTEATRRLVAATELAAAAGRITLVERAARAVFERGGDPSDRLRAQLAVINAAGQDFEQVREIFSAAAANAKTDPALQAELALWRAWRTHIIDGDLCEVLEQARRAEQLAESSGNAWIHMQTMTMVGRVQRMLGDPAAETTIARAYAIHPDPATDIPGSARFVWARHALFDDRLDDARSEFGALLELAKQQGDLKALTEVLRSLAEIELRSGNCVEARELIDRALAHLAHSDLSLSPLWYVSALIETAAGDHRRATTLAGQGLAAAREDHDVVFTIRNLFVLGQLDLHASRSAAAVEKLREVQSLEDRCNVGDPSVLHWRGELAEALVQTGEVEAAWSLISHTRDRAAELGRENVQLRMDVAEASCRVAAGEHAKAAELLERARSGFARMGLRIEQGRAILAMGVLERRRRRRGHARQLLGQASELFAECGAGPWIEQVDAEQRLLEDAPTTETSGYGPLTTGEARIAKLVIGGASNRQTATALNVSVKTIESRLSRIYRKLGIQSRTQLANYQWERSEQIES</sequence>
<dbReference type="PRINTS" id="PR00038">
    <property type="entry name" value="HTHLUXR"/>
</dbReference>
<dbReference type="CDD" id="cd06170">
    <property type="entry name" value="LuxR_C_like"/>
    <property type="match status" value="1"/>
</dbReference>
<feature type="domain" description="HTH luxR-type" evidence="1">
    <location>
        <begin position="845"/>
        <end position="910"/>
    </location>
</feature>
<dbReference type="KEGG" id="nav:JQS30_13000"/>
<gene>
    <name evidence="2" type="ORF">JQS30_13000</name>
</gene>